<name>A0A2P2QK56_RHIMU</name>
<evidence type="ECO:0000313" key="1">
    <source>
        <dbReference type="EMBL" id="MBX67361.1"/>
    </source>
</evidence>
<dbReference type="AlphaFoldDB" id="A0A2P2QK56"/>
<proteinExistence type="predicted"/>
<protein>
    <submittedName>
        <fullName evidence="1">Uncharacterized protein</fullName>
    </submittedName>
</protein>
<organism evidence="1">
    <name type="scientific">Rhizophora mucronata</name>
    <name type="common">Asiatic mangrove</name>
    <dbReference type="NCBI Taxonomy" id="61149"/>
    <lineage>
        <taxon>Eukaryota</taxon>
        <taxon>Viridiplantae</taxon>
        <taxon>Streptophyta</taxon>
        <taxon>Embryophyta</taxon>
        <taxon>Tracheophyta</taxon>
        <taxon>Spermatophyta</taxon>
        <taxon>Magnoliopsida</taxon>
        <taxon>eudicotyledons</taxon>
        <taxon>Gunneridae</taxon>
        <taxon>Pentapetalae</taxon>
        <taxon>rosids</taxon>
        <taxon>fabids</taxon>
        <taxon>Malpighiales</taxon>
        <taxon>Rhizophoraceae</taxon>
        <taxon>Rhizophora</taxon>
    </lineage>
</organism>
<accession>A0A2P2QK56</accession>
<reference evidence="1" key="1">
    <citation type="submission" date="2018-02" db="EMBL/GenBank/DDBJ databases">
        <title>Rhizophora mucronata_Transcriptome.</title>
        <authorList>
            <person name="Meera S.P."/>
            <person name="Sreeshan A."/>
            <person name="Augustine A."/>
        </authorList>
    </citation>
    <scope>NUCLEOTIDE SEQUENCE</scope>
    <source>
        <tissue evidence="1">Leaf</tissue>
    </source>
</reference>
<dbReference type="EMBL" id="GGEC01086877">
    <property type="protein sequence ID" value="MBX67361.1"/>
    <property type="molecule type" value="Transcribed_RNA"/>
</dbReference>
<sequence length="46" mass="5339">MADTLECKGFMLGHTKTERMYCNFSNVKIEISHTIRLNNGKFLQCD</sequence>